<dbReference type="SMART" id="SM00450">
    <property type="entry name" value="RHOD"/>
    <property type="match status" value="1"/>
</dbReference>
<dbReference type="CDD" id="cd00158">
    <property type="entry name" value="RHOD"/>
    <property type="match status" value="1"/>
</dbReference>
<accession>A0A2H0W2G3</accession>
<dbReference type="InterPro" id="IPR050229">
    <property type="entry name" value="GlpE_sulfurtransferase"/>
</dbReference>
<dbReference type="PANTHER" id="PTHR43031">
    <property type="entry name" value="FAD-DEPENDENT OXIDOREDUCTASE"/>
    <property type="match status" value="1"/>
</dbReference>
<gene>
    <name evidence="2" type="ORF">COT81_05165</name>
</gene>
<reference evidence="3" key="1">
    <citation type="submission" date="2017-09" db="EMBL/GenBank/DDBJ databases">
        <title>Depth-based differentiation of microbial function through sediment-hosted aquifers and enrichment of novel symbionts in the deep terrestrial subsurface.</title>
        <authorList>
            <person name="Probst A.J."/>
            <person name="Ladd B."/>
            <person name="Jarett J.K."/>
            <person name="Geller-Mcgrath D.E."/>
            <person name="Sieber C.M.K."/>
            <person name="Emerson J.B."/>
            <person name="Anantharaman K."/>
            <person name="Thomas B.C."/>
            <person name="Malmstrom R."/>
            <person name="Stieglmeier M."/>
            <person name="Klingl A."/>
            <person name="Woyke T."/>
            <person name="Ryan C.M."/>
            <person name="Banfield J.F."/>
        </authorList>
    </citation>
    <scope>NUCLEOTIDE SEQUENCE [LARGE SCALE GENOMIC DNA]</scope>
</reference>
<dbReference type="EMBL" id="PEZZ01000042">
    <property type="protein sequence ID" value="PIS04681.1"/>
    <property type="molecule type" value="Genomic_DNA"/>
</dbReference>
<protein>
    <submittedName>
        <fullName evidence="2">Sulfurtransferase</fullName>
    </submittedName>
</protein>
<comment type="caution">
    <text evidence="2">The sequence shown here is derived from an EMBL/GenBank/DDBJ whole genome shotgun (WGS) entry which is preliminary data.</text>
</comment>
<dbReference type="PROSITE" id="PS50206">
    <property type="entry name" value="RHODANESE_3"/>
    <property type="match status" value="1"/>
</dbReference>
<organism evidence="2 3">
    <name type="scientific">Candidatus Buchananbacteria bacterium CG10_big_fil_rev_8_21_14_0_10_42_9</name>
    <dbReference type="NCBI Taxonomy" id="1974526"/>
    <lineage>
        <taxon>Bacteria</taxon>
        <taxon>Candidatus Buchananiibacteriota</taxon>
    </lineage>
</organism>
<feature type="domain" description="Rhodanese" evidence="1">
    <location>
        <begin position="48"/>
        <end position="135"/>
    </location>
</feature>
<dbReference type="Proteomes" id="UP000230935">
    <property type="component" value="Unassembled WGS sequence"/>
</dbReference>
<dbReference type="Gene3D" id="3.40.250.10">
    <property type="entry name" value="Rhodanese-like domain"/>
    <property type="match status" value="1"/>
</dbReference>
<dbReference type="SUPFAM" id="SSF52821">
    <property type="entry name" value="Rhodanese/Cell cycle control phosphatase"/>
    <property type="match status" value="1"/>
</dbReference>
<evidence type="ECO:0000313" key="2">
    <source>
        <dbReference type="EMBL" id="PIS04681.1"/>
    </source>
</evidence>
<dbReference type="InterPro" id="IPR036873">
    <property type="entry name" value="Rhodanese-like_dom_sf"/>
</dbReference>
<evidence type="ECO:0000259" key="1">
    <source>
        <dbReference type="PROSITE" id="PS50206"/>
    </source>
</evidence>
<dbReference type="GO" id="GO:0016740">
    <property type="term" value="F:transferase activity"/>
    <property type="evidence" value="ECO:0007669"/>
    <property type="project" value="UniProtKB-KW"/>
</dbReference>
<dbReference type="AlphaFoldDB" id="A0A2H0W2G3"/>
<dbReference type="Pfam" id="PF00581">
    <property type="entry name" value="Rhodanese"/>
    <property type="match status" value="1"/>
</dbReference>
<name>A0A2H0W2G3_9BACT</name>
<dbReference type="InterPro" id="IPR001763">
    <property type="entry name" value="Rhodanese-like_dom"/>
</dbReference>
<proteinExistence type="predicted"/>
<keyword evidence="2" id="KW-0808">Transferase</keyword>
<sequence length="135" mass="14883">MNKKIIVVLVVILALAIGFKLTYKPSENINIHSTYQNVSSQELSQMLNQKDFTLIDVHVPEQAHIPGTDALIPYDEISSRQGQLPSDKNAKIVLYCRSGSMSQIAAEELVSLGYRQVYNLDGGLNSWLASGFSAN</sequence>
<dbReference type="PANTHER" id="PTHR43031:SF1">
    <property type="entry name" value="PYRIDINE NUCLEOTIDE-DISULPHIDE OXIDOREDUCTASE"/>
    <property type="match status" value="1"/>
</dbReference>
<evidence type="ECO:0000313" key="3">
    <source>
        <dbReference type="Proteomes" id="UP000230935"/>
    </source>
</evidence>